<dbReference type="InterPro" id="IPR011335">
    <property type="entry name" value="Restrct_endonuc-II-like"/>
</dbReference>
<evidence type="ECO:0000313" key="2">
    <source>
        <dbReference type="EMBL" id="KXU38639.1"/>
    </source>
</evidence>
<dbReference type="Pfam" id="PF09588">
    <property type="entry name" value="YqaJ"/>
    <property type="match status" value="1"/>
</dbReference>
<protein>
    <recommendedName>
        <fullName evidence="1">YqaJ viral recombinase domain-containing protein</fullName>
    </recommendedName>
</protein>
<reference evidence="2 3" key="1">
    <citation type="submission" date="2016-02" db="EMBL/GenBank/DDBJ databases">
        <authorList>
            <person name="Wen L."/>
            <person name="He K."/>
            <person name="Yang H."/>
        </authorList>
    </citation>
    <scope>NUCLEOTIDE SEQUENCE [LARGE SCALE GENOMIC DNA]</scope>
    <source>
        <strain evidence="2 3">CV58</strain>
    </source>
</reference>
<accession>A0A139SVN4</accession>
<proteinExistence type="predicted"/>
<keyword evidence="3" id="KW-1185">Reference proteome</keyword>
<organism evidence="2 3">
    <name type="scientific">Ventosimonas gracilis</name>
    <dbReference type="NCBI Taxonomy" id="1680762"/>
    <lineage>
        <taxon>Bacteria</taxon>
        <taxon>Pseudomonadati</taxon>
        <taxon>Pseudomonadota</taxon>
        <taxon>Gammaproteobacteria</taxon>
        <taxon>Pseudomonadales</taxon>
        <taxon>Ventosimonadaceae</taxon>
        <taxon>Ventosimonas</taxon>
    </lineage>
</organism>
<evidence type="ECO:0000313" key="3">
    <source>
        <dbReference type="Proteomes" id="UP000072660"/>
    </source>
</evidence>
<dbReference type="InterPro" id="IPR011604">
    <property type="entry name" value="PDDEXK-like_dom_sf"/>
</dbReference>
<dbReference type="InterPro" id="IPR017482">
    <property type="entry name" value="Lambda-type_endonuclease"/>
</dbReference>
<dbReference type="OrthoDB" id="9135654at2"/>
<evidence type="ECO:0000259" key="1">
    <source>
        <dbReference type="Pfam" id="PF09588"/>
    </source>
</evidence>
<dbReference type="Proteomes" id="UP000072660">
    <property type="component" value="Unassembled WGS sequence"/>
</dbReference>
<feature type="domain" description="YqaJ viral recombinase" evidence="1">
    <location>
        <begin position="12"/>
        <end position="144"/>
    </location>
</feature>
<sequence>MNLIELQQGTAEWHNHRQTHFNTSEAAAMLGVSPYTKRDALLKQKKTGITPEVNQYQQAIFDKGHLIESLLRPIAEQQLGQELYPCVGVLEGTKLSASFDGLTMDERTVSEAKTLNKTLRKTQGRPLPLHYRAQLEQQLLVSGADKALFIAASLNDAGDISDQLTVDYSSDPELRQRIIQGWQQFEKDLAEYPIKEAPAPAERITFAQINDALWPLQIQSCIYRLGAYAVADDYNRQDIKKTLIRHIERAL</sequence>
<dbReference type="SUPFAM" id="SSF52980">
    <property type="entry name" value="Restriction endonuclease-like"/>
    <property type="match status" value="1"/>
</dbReference>
<gene>
    <name evidence="2" type="ORF">AXE65_12730</name>
</gene>
<dbReference type="NCBIfam" id="TIGR03033">
    <property type="entry name" value="phage_rel_nuc"/>
    <property type="match status" value="1"/>
</dbReference>
<name>A0A139SVN4_9GAMM</name>
<dbReference type="InterPro" id="IPR019080">
    <property type="entry name" value="YqaJ_viral_recombinase"/>
</dbReference>
<dbReference type="AlphaFoldDB" id="A0A139SVN4"/>
<dbReference type="EMBL" id="LSZO01000110">
    <property type="protein sequence ID" value="KXU38639.1"/>
    <property type="molecule type" value="Genomic_DNA"/>
</dbReference>
<dbReference type="RefSeq" id="WP_068388885.1">
    <property type="nucleotide sequence ID" value="NZ_LSZO01000110.1"/>
</dbReference>
<dbReference type="Gene3D" id="3.90.320.10">
    <property type="match status" value="1"/>
</dbReference>
<comment type="caution">
    <text evidence="2">The sequence shown here is derived from an EMBL/GenBank/DDBJ whole genome shotgun (WGS) entry which is preliminary data.</text>
</comment>